<keyword evidence="3" id="KW-0285">Flavoprotein</keyword>
<keyword evidence="4" id="KW-0274">FAD</keyword>
<dbReference type="NCBIfam" id="TIGR01509">
    <property type="entry name" value="HAD-SF-IA-v3"/>
    <property type="match status" value="1"/>
</dbReference>
<evidence type="ECO:0000313" key="11">
    <source>
        <dbReference type="Proteomes" id="UP001159405"/>
    </source>
</evidence>
<dbReference type="InterPro" id="IPR052898">
    <property type="entry name" value="ACAD10-like"/>
</dbReference>
<evidence type="ECO:0008006" key="12">
    <source>
        <dbReference type="Google" id="ProtNLM"/>
    </source>
</evidence>
<evidence type="ECO:0000256" key="5">
    <source>
        <dbReference type="ARBA" id="ARBA00022990"/>
    </source>
</evidence>
<keyword evidence="5" id="KW-0007">Acetylation</keyword>
<feature type="domain" description="Acyl-CoA dehydrogenase/oxidase C-terminal" evidence="6">
    <location>
        <begin position="876"/>
        <end position="1025"/>
    </location>
</feature>
<dbReference type="InterPro" id="IPR009075">
    <property type="entry name" value="AcylCo_DH/oxidase_C"/>
</dbReference>
<dbReference type="InterPro" id="IPR036412">
    <property type="entry name" value="HAD-like_sf"/>
</dbReference>
<dbReference type="EMBL" id="CALNXK010000034">
    <property type="protein sequence ID" value="CAH3120108.1"/>
    <property type="molecule type" value="Genomic_DNA"/>
</dbReference>
<dbReference type="InterPro" id="IPR036250">
    <property type="entry name" value="AcylCo_DH-like_C"/>
</dbReference>
<evidence type="ECO:0000256" key="1">
    <source>
        <dbReference type="ARBA" id="ARBA00001974"/>
    </source>
</evidence>
<evidence type="ECO:0000259" key="9">
    <source>
        <dbReference type="Pfam" id="PF02771"/>
    </source>
</evidence>
<sequence length="1035" mass="115420">MMIPQLRSLRYLHLRCLHLYHPRHYAASDQSLKPIYKAVAFDMGGVVIPTPLPIFNQFEDDHGLQRGSIVSAIKAGGERGVWAQLECGHLLPEEFARKFTEIIQTMTHQPVDMGALLPSIHKAMIEPYPEVLTAIQCIRAEGLKTALITNNWWLEEGRSFLPVDKKYFDVVVESAIEGIRKPEEPIYLKLLDQLKLGPAEVVFLDDIGSNVKTAKHLGFQVIKVDDVKVALGDLENLLHFPLKGYVPGTTAVRKVHQIPVDSLTRYLQNEVGLHQEESPIIRQFKHGQSNPTYYVEYGGQRLVIRKKPPGKLLPSAHAVEREYKVMKALGSAGVPVPKTIALCEDSSVLGTPFYVMEYARGRLFKDPSLPGMTAEERKEIYHAMNETLHRIHHVDIDVVGLGDFGKRGNYIRRQTERWGKQYEASKTHDIPAMDQLIAWLLDNIPADDNTTVVHGDYRLDNLIFDERKPEVIAVLDWELSTLGDPLSDLAYNCLPHHLPPNFPALKGFADREPSSLGIPTDTQYMEEYCQRAGIPAVKNWNFYMAFSFFRVAAILQGVYKRALQGQASSENAKAVGILAETMAETGWKLACKETRPGNGGGNAGSTKSSKRMYSTSTTTTLGALPVDITSLSPRVQQMHQQLTGFMKEHVYPNEAEFNRHQSSEHCWTPHPLLEKIKEKARLAGLWNLFIPLEADPNVKYGAGLTNVEYAYLCEVMGRSVYGPELFNCSAPDTGNMEVLIKYGTDEQKDKWLHPLLDGKIRSCFAMTEPKVASSDATNIESSIILDGDHYIINGHKWWTSGGMDPRCKICIFMGKTDPEAPKHKQQAMILVPMDTPGVTVLRPLSVLGYQDPPCGHAEVLFQDVQVPKENILLGPGRGFEIAQGRLGPGRIHHCMRLIGQAERALELMIERVKSRVAFGKPLVQQGSILQDIAESRIEIEQARLLTLKAAHLMDTVGNKAAAPEIAMIKIVAPRMAQNVVDRAMQAFGGAGLSSDQPLAQFWSWARVLRLADGPDEVHLGAVAKREVNKDSVKGR</sequence>
<dbReference type="SUPFAM" id="SSF56645">
    <property type="entry name" value="Acyl-CoA dehydrogenase NM domain-like"/>
    <property type="match status" value="1"/>
</dbReference>
<dbReference type="Pfam" id="PF00441">
    <property type="entry name" value="Acyl-CoA_dh_1"/>
    <property type="match status" value="1"/>
</dbReference>
<dbReference type="Gene3D" id="1.20.140.10">
    <property type="entry name" value="Butyryl-CoA Dehydrogenase, subunit A, domain 3"/>
    <property type="match status" value="1"/>
</dbReference>
<dbReference type="Gene3D" id="1.10.150.240">
    <property type="entry name" value="Putative phosphatase, domain 2"/>
    <property type="match status" value="1"/>
</dbReference>
<dbReference type="PANTHER" id="PTHR47829">
    <property type="entry name" value="HYDROLASE, PUTATIVE (AFU_ORTHOLOGUE AFUA_1G12880)-RELATED"/>
    <property type="match status" value="1"/>
</dbReference>
<dbReference type="SFLD" id="SFLDG01129">
    <property type="entry name" value="C1.5:_HAD__Beta-PGM__Phosphata"/>
    <property type="match status" value="1"/>
</dbReference>
<dbReference type="InterPro" id="IPR023214">
    <property type="entry name" value="HAD_sf"/>
</dbReference>
<name>A0ABN8NTL9_9CNID</name>
<dbReference type="SUPFAM" id="SSF47203">
    <property type="entry name" value="Acyl-CoA dehydrogenase C-terminal domain-like"/>
    <property type="match status" value="1"/>
</dbReference>
<dbReference type="InterPro" id="IPR009100">
    <property type="entry name" value="AcylCoA_DH/oxidase_NM_dom_sf"/>
</dbReference>
<dbReference type="Pfam" id="PF01636">
    <property type="entry name" value="APH"/>
    <property type="match status" value="1"/>
</dbReference>
<dbReference type="Gene3D" id="3.40.50.1000">
    <property type="entry name" value="HAD superfamily/HAD-like"/>
    <property type="match status" value="1"/>
</dbReference>
<dbReference type="InterPro" id="IPR013786">
    <property type="entry name" value="AcylCoA_DH/ox_N"/>
</dbReference>
<feature type="domain" description="Acyl-CoA oxidase/dehydrogenase middle" evidence="8">
    <location>
        <begin position="763"/>
        <end position="864"/>
    </location>
</feature>
<evidence type="ECO:0000256" key="3">
    <source>
        <dbReference type="ARBA" id="ARBA00022630"/>
    </source>
</evidence>
<dbReference type="InterPro" id="IPR011009">
    <property type="entry name" value="Kinase-like_dom_sf"/>
</dbReference>
<feature type="domain" description="Aminoglycoside phosphotransferase" evidence="7">
    <location>
        <begin position="281"/>
        <end position="493"/>
    </location>
</feature>
<comment type="cofactor">
    <cofactor evidence="1">
        <name>FAD</name>
        <dbReference type="ChEBI" id="CHEBI:57692"/>
    </cofactor>
</comment>
<proteinExistence type="inferred from homology"/>
<dbReference type="InterPro" id="IPR037069">
    <property type="entry name" value="AcylCoA_DH/ox_N_sf"/>
</dbReference>
<evidence type="ECO:0000313" key="10">
    <source>
        <dbReference type="EMBL" id="CAH3120108.1"/>
    </source>
</evidence>
<dbReference type="CDD" id="cd05154">
    <property type="entry name" value="ACAD10_11_N-like"/>
    <property type="match status" value="1"/>
</dbReference>
<dbReference type="Pfam" id="PF02770">
    <property type="entry name" value="Acyl-CoA_dh_M"/>
    <property type="match status" value="1"/>
</dbReference>
<dbReference type="CDD" id="cd02603">
    <property type="entry name" value="HAD_sEH-N_like"/>
    <property type="match status" value="1"/>
</dbReference>
<dbReference type="Gene3D" id="3.30.200.20">
    <property type="entry name" value="Phosphorylase Kinase, domain 1"/>
    <property type="match status" value="1"/>
</dbReference>
<evidence type="ECO:0000259" key="6">
    <source>
        <dbReference type="Pfam" id="PF00441"/>
    </source>
</evidence>
<evidence type="ECO:0000259" key="8">
    <source>
        <dbReference type="Pfam" id="PF02770"/>
    </source>
</evidence>
<evidence type="ECO:0000259" key="7">
    <source>
        <dbReference type="Pfam" id="PF01636"/>
    </source>
</evidence>
<keyword evidence="11" id="KW-1185">Reference proteome</keyword>
<comment type="caution">
    <text evidence="10">The sequence shown here is derived from an EMBL/GenBank/DDBJ whole genome shotgun (WGS) entry which is preliminary data.</text>
</comment>
<dbReference type="Gene3D" id="3.90.1200.10">
    <property type="match status" value="1"/>
</dbReference>
<dbReference type="SUPFAM" id="SSF56784">
    <property type="entry name" value="HAD-like"/>
    <property type="match status" value="1"/>
</dbReference>
<dbReference type="InterPro" id="IPR023198">
    <property type="entry name" value="PGP-like_dom2"/>
</dbReference>
<dbReference type="PANTHER" id="PTHR47829:SF3">
    <property type="entry name" value="AMINOGLYCOSIDE PHOSPHOTRANSFERASE DOMAIN-CONTAINING PROTEIN"/>
    <property type="match status" value="1"/>
</dbReference>
<dbReference type="Gene3D" id="2.40.110.10">
    <property type="entry name" value="Butyryl-CoA Dehydrogenase, subunit A, domain 2"/>
    <property type="match status" value="1"/>
</dbReference>
<organism evidence="10 11">
    <name type="scientific">Porites lobata</name>
    <dbReference type="NCBI Taxonomy" id="104759"/>
    <lineage>
        <taxon>Eukaryota</taxon>
        <taxon>Metazoa</taxon>
        <taxon>Cnidaria</taxon>
        <taxon>Anthozoa</taxon>
        <taxon>Hexacorallia</taxon>
        <taxon>Scleractinia</taxon>
        <taxon>Fungiina</taxon>
        <taxon>Poritidae</taxon>
        <taxon>Porites</taxon>
    </lineage>
</organism>
<evidence type="ECO:0000256" key="2">
    <source>
        <dbReference type="ARBA" id="ARBA00009347"/>
    </source>
</evidence>
<dbReference type="Pfam" id="PF00702">
    <property type="entry name" value="Hydrolase"/>
    <property type="match status" value="1"/>
</dbReference>
<dbReference type="InterPro" id="IPR046373">
    <property type="entry name" value="Acyl-CoA_Oxase/DH_mid-dom_sf"/>
</dbReference>
<dbReference type="InterPro" id="IPR006439">
    <property type="entry name" value="HAD-SF_hydro_IA"/>
</dbReference>
<dbReference type="InterPro" id="IPR006091">
    <property type="entry name" value="Acyl-CoA_Oxase/DH_mid-dom"/>
</dbReference>
<dbReference type="InterPro" id="IPR011945">
    <property type="entry name" value="HAD-SF_ppase_IA/epoxid_hydro_N"/>
</dbReference>
<dbReference type="Pfam" id="PF02771">
    <property type="entry name" value="Acyl-CoA_dh_N"/>
    <property type="match status" value="1"/>
</dbReference>
<feature type="domain" description="Acyl-CoA dehydrogenase/oxidase N-terminal" evidence="9">
    <location>
        <begin position="636"/>
        <end position="759"/>
    </location>
</feature>
<dbReference type="NCBIfam" id="TIGR02247">
    <property type="entry name" value="HAD-1A3-hyp"/>
    <property type="match status" value="1"/>
</dbReference>
<dbReference type="SFLD" id="SFLDS00003">
    <property type="entry name" value="Haloacid_Dehalogenase"/>
    <property type="match status" value="1"/>
</dbReference>
<dbReference type="InterPro" id="IPR041726">
    <property type="entry name" value="ACAD10_11_N"/>
</dbReference>
<dbReference type="Proteomes" id="UP001159405">
    <property type="component" value="Unassembled WGS sequence"/>
</dbReference>
<protein>
    <recommendedName>
        <fullName evidence="12">Acyl-CoA dehydrogenase family member 10</fullName>
    </recommendedName>
</protein>
<reference evidence="10 11" key="1">
    <citation type="submission" date="2022-05" db="EMBL/GenBank/DDBJ databases">
        <authorList>
            <consortium name="Genoscope - CEA"/>
            <person name="William W."/>
        </authorList>
    </citation>
    <scope>NUCLEOTIDE SEQUENCE [LARGE SCALE GENOMIC DNA]</scope>
</reference>
<dbReference type="SUPFAM" id="SSF56112">
    <property type="entry name" value="Protein kinase-like (PK-like)"/>
    <property type="match status" value="1"/>
</dbReference>
<dbReference type="PRINTS" id="PR00413">
    <property type="entry name" value="HADHALOGNASE"/>
</dbReference>
<dbReference type="Gene3D" id="1.10.540.10">
    <property type="entry name" value="Acyl-CoA dehydrogenase/oxidase, N-terminal domain"/>
    <property type="match status" value="1"/>
</dbReference>
<evidence type="ECO:0000256" key="4">
    <source>
        <dbReference type="ARBA" id="ARBA00022827"/>
    </source>
</evidence>
<gene>
    <name evidence="10" type="ORF">PLOB_00027749</name>
</gene>
<comment type="similarity">
    <text evidence="2">Belongs to the acyl-CoA dehydrogenase family.</text>
</comment>
<dbReference type="InterPro" id="IPR002575">
    <property type="entry name" value="Aminoglycoside_PTrfase"/>
</dbReference>
<accession>A0ABN8NTL9</accession>